<dbReference type="RefSeq" id="WP_092091962.1">
    <property type="nucleotide sequence ID" value="NZ_FOQE01000010.1"/>
</dbReference>
<dbReference type="GO" id="GO:0006400">
    <property type="term" value="P:tRNA modification"/>
    <property type="evidence" value="ECO:0007669"/>
    <property type="project" value="UniProtKB-UniRule"/>
</dbReference>
<organism evidence="4 5">
    <name type="scientific">Pisciglobus halotolerans</name>
    <dbReference type="NCBI Taxonomy" id="745365"/>
    <lineage>
        <taxon>Bacteria</taxon>
        <taxon>Bacillati</taxon>
        <taxon>Bacillota</taxon>
        <taxon>Bacilli</taxon>
        <taxon>Lactobacillales</taxon>
        <taxon>Carnobacteriaceae</taxon>
    </lineage>
</organism>
<dbReference type="GO" id="GO:0016879">
    <property type="term" value="F:ligase activity, forming carbon-nitrogen bonds"/>
    <property type="evidence" value="ECO:0007669"/>
    <property type="project" value="UniProtKB-UniRule"/>
</dbReference>
<dbReference type="SUPFAM" id="SSF52374">
    <property type="entry name" value="Nucleotidylyl transferase"/>
    <property type="match status" value="1"/>
</dbReference>
<gene>
    <name evidence="3" type="primary">tmcAL</name>
    <name evidence="4" type="ORF">SAMN04489868_11055</name>
</gene>
<keyword evidence="3" id="KW-0694">RNA-binding</keyword>
<dbReference type="NCBIfam" id="NF010191">
    <property type="entry name" value="PRK13670.1"/>
    <property type="match status" value="1"/>
</dbReference>
<dbReference type="InterPro" id="IPR014729">
    <property type="entry name" value="Rossmann-like_a/b/a_fold"/>
</dbReference>
<comment type="catalytic activity">
    <reaction evidence="3">
        <text>cytidine(34) in elongator tRNA(Met) + acetate + ATP = N(4)-acetylcytidine(34) in elongator tRNA(Met) + AMP + diphosphate</text>
        <dbReference type="Rhea" id="RHEA:58144"/>
        <dbReference type="Rhea" id="RHEA-COMP:10693"/>
        <dbReference type="Rhea" id="RHEA-COMP:10694"/>
        <dbReference type="ChEBI" id="CHEBI:30089"/>
        <dbReference type="ChEBI" id="CHEBI:30616"/>
        <dbReference type="ChEBI" id="CHEBI:33019"/>
        <dbReference type="ChEBI" id="CHEBI:74900"/>
        <dbReference type="ChEBI" id="CHEBI:82748"/>
        <dbReference type="ChEBI" id="CHEBI:456215"/>
    </reaction>
</comment>
<dbReference type="EC" id="6.3.4.-" evidence="3"/>
<reference evidence="4 5" key="1">
    <citation type="submission" date="2016-10" db="EMBL/GenBank/DDBJ databases">
        <authorList>
            <person name="de Groot N.N."/>
        </authorList>
    </citation>
    <scope>NUCLEOTIDE SEQUENCE [LARGE SCALE GENOMIC DNA]</scope>
    <source>
        <strain evidence="4 5">DSM 27630</strain>
    </source>
</reference>
<dbReference type="AlphaFoldDB" id="A0A1I3BWP2"/>
<accession>A0A1I3BWP2</accession>
<dbReference type="GO" id="GO:0005524">
    <property type="term" value="F:ATP binding"/>
    <property type="evidence" value="ECO:0007669"/>
    <property type="project" value="UniProtKB-KW"/>
</dbReference>
<name>A0A1I3BWP2_9LACT</name>
<keyword evidence="3" id="KW-0547">Nucleotide-binding</keyword>
<dbReference type="OrthoDB" id="9769796at2"/>
<dbReference type="Gene3D" id="3.40.50.620">
    <property type="entry name" value="HUPs"/>
    <property type="match status" value="1"/>
</dbReference>
<dbReference type="HAMAP" id="MF_01539">
    <property type="entry name" value="TmcAL"/>
    <property type="match status" value="1"/>
</dbReference>
<dbReference type="PANTHER" id="PTHR37825:SF1">
    <property type="entry name" value="TRNA(MET) CYTIDINE ACETATE LIGASE"/>
    <property type="match status" value="1"/>
</dbReference>
<sequence length="392" mass="44613">MKAVGVIVEYNPFHNGHLYHLQQAREQTQADVVIAVMSGNFLQRGEPAIVDKWARAAMALAGGADLVVELPVLFSVQPADYFAKGGISLLQGLKCEAICFGTESGTAEDYELFAKRWHANNKHLQQVFQEEKNDGSTYAAQMSHVIEKITADLTIDVHSPNTILGLAYAKENARYLEPMQLVPIQRRGAQYHDHTIASGSFASATAIRKALRNKKSELSELEEVLPLSSIRELEQHVEVDWQSFWPLLKYQILVQSPEQLREIYQMTEGIEYRLKQKVLNADSFSAFVSEVKTKRFSWVRLQRLCVYILLQLKENEVKKALSEPPIAHLLGFNKRGQAYLSEKKKSFSVPLLTRIHQKNNELWYSDIKAGRIYALANEKIREQDYGRVPIQK</sequence>
<comment type="similarity">
    <text evidence="3">Belongs to the TmcAL family.</text>
</comment>
<evidence type="ECO:0000313" key="5">
    <source>
        <dbReference type="Proteomes" id="UP000198668"/>
    </source>
</evidence>
<dbReference type="GO" id="GO:0000049">
    <property type="term" value="F:tRNA binding"/>
    <property type="evidence" value="ECO:0007669"/>
    <property type="project" value="UniProtKB-KW"/>
</dbReference>
<keyword evidence="4" id="KW-0808">Transferase</keyword>
<keyword evidence="3" id="KW-0963">Cytoplasm</keyword>
<dbReference type="Proteomes" id="UP000198668">
    <property type="component" value="Unassembled WGS sequence"/>
</dbReference>
<comment type="function">
    <text evidence="3">Catalyzes the formation of N(4)-acetylcytidine (ac(4)C) at the wobble position of elongator tRNA(Met), using acetate and ATP as substrates. First activates an acetate ion to form acetyladenylate (Ac-AMP) and then transfers the acetyl group to tRNA to form ac(4)C34.</text>
</comment>
<evidence type="ECO:0000256" key="3">
    <source>
        <dbReference type="HAMAP-Rule" id="MF_01539"/>
    </source>
</evidence>
<dbReference type="GO" id="GO:0016740">
    <property type="term" value="F:transferase activity"/>
    <property type="evidence" value="ECO:0007669"/>
    <property type="project" value="UniProtKB-KW"/>
</dbReference>
<evidence type="ECO:0000313" key="4">
    <source>
        <dbReference type="EMBL" id="SFH66725.1"/>
    </source>
</evidence>
<evidence type="ECO:0000256" key="1">
    <source>
        <dbReference type="ARBA" id="ARBA00022598"/>
    </source>
</evidence>
<comment type="subcellular location">
    <subcellularLocation>
        <location evidence="3">Cytoplasm</location>
    </subcellularLocation>
</comment>
<evidence type="ECO:0000256" key="2">
    <source>
        <dbReference type="ARBA" id="ARBA00022694"/>
    </source>
</evidence>
<keyword evidence="1 3" id="KW-0436">Ligase</keyword>
<dbReference type="InterPro" id="IPR008513">
    <property type="entry name" value="tRNA(Met)_cyd_acetate_ligase"/>
</dbReference>
<keyword evidence="2 3" id="KW-0819">tRNA processing</keyword>
<dbReference type="GO" id="GO:0005737">
    <property type="term" value="C:cytoplasm"/>
    <property type="evidence" value="ECO:0007669"/>
    <property type="project" value="UniProtKB-SubCell"/>
</dbReference>
<feature type="binding site" evidence="3">
    <location>
        <position position="186"/>
    </location>
    <ligand>
        <name>ATP</name>
        <dbReference type="ChEBI" id="CHEBI:30616"/>
    </ligand>
</feature>
<feature type="binding site" evidence="3">
    <location>
        <begin position="7"/>
        <end position="20"/>
    </location>
    <ligand>
        <name>ATP</name>
        <dbReference type="ChEBI" id="CHEBI:30616"/>
    </ligand>
</feature>
<feature type="binding site" evidence="3">
    <location>
        <position position="161"/>
    </location>
    <ligand>
        <name>ATP</name>
        <dbReference type="ChEBI" id="CHEBI:30616"/>
    </ligand>
</feature>
<feature type="binding site" evidence="3">
    <location>
        <position position="101"/>
    </location>
    <ligand>
        <name>ATP</name>
        <dbReference type="ChEBI" id="CHEBI:30616"/>
    </ligand>
</feature>
<proteinExistence type="inferred from homology"/>
<keyword evidence="3" id="KW-0820">tRNA-binding</keyword>
<dbReference type="Pfam" id="PF05636">
    <property type="entry name" value="HIGH_NTase1"/>
    <property type="match status" value="1"/>
</dbReference>
<dbReference type="PANTHER" id="PTHR37825">
    <property type="entry name" value="TRNA(MET) CYTIDINE ACETATE LIGASE"/>
    <property type="match status" value="1"/>
</dbReference>
<keyword evidence="5" id="KW-1185">Reference proteome</keyword>
<dbReference type="EMBL" id="FOQE01000010">
    <property type="protein sequence ID" value="SFH66725.1"/>
    <property type="molecule type" value="Genomic_DNA"/>
</dbReference>
<comment type="caution">
    <text evidence="3">Lacks conserved residue(s) required for the propagation of feature annotation.</text>
</comment>
<keyword evidence="3" id="KW-0067">ATP-binding</keyword>
<protein>
    <recommendedName>
        <fullName evidence="3">tRNA(Met) cytidine acetate ligase</fullName>
        <ecNumber evidence="3">6.3.4.-</ecNumber>
    </recommendedName>
</protein>